<dbReference type="InterPro" id="IPR002816">
    <property type="entry name" value="TraB/PrgY/GumN_fam"/>
</dbReference>
<dbReference type="Proteomes" id="UP000005012">
    <property type="component" value="Chromosome"/>
</dbReference>
<dbReference type="AlphaFoldDB" id="A0A140NJ03"/>
<reference evidence="1 2" key="1">
    <citation type="journal article" date="2012" name="J. Bacteriol.">
        <title>Complete Genome Sequence of Providencia stuartii Clinical Isolate MRSN 2154.</title>
        <authorList>
            <person name="Clifford R.J."/>
            <person name="Hang J."/>
            <person name="Riley M.C."/>
            <person name="Onmus-Leone F."/>
            <person name="Kuschner R.A."/>
            <person name="Lesho E.P."/>
            <person name="Waterman P.E."/>
        </authorList>
    </citation>
    <scope>NUCLEOTIDE SEQUENCE [LARGE SCALE GENOMIC DNA]</scope>
    <source>
        <strain evidence="1 2">MRSN 2154</strain>
    </source>
</reference>
<dbReference type="CDD" id="cd14789">
    <property type="entry name" value="Tiki"/>
    <property type="match status" value="1"/>
</dbReference>
<dbReference type="PANTHER" id="PTHR40590">
    <property type="entry name" value="CYTOPLASMIC PROTEIN-RELATED"/>
    <property type="match status" value="1"/>
</dbReference>
<dbReference type="GeneID" id="93518358"/>
<dbReference type="OrthoDB" id="357294at2"/>
<gene>
    <name evidence="1" type="ordered locus">S70_04865</name>
</gene>
<protein>
    <recommendedName>
        <fullName evidence="3">Polysaccharide biosynthesis protein GumN</fullName>
    </recommendedName>
</protein>
<evidence type="ECO:0000313" key="1">
    <source>
        <dbReference type="EMBL" id="AFH92853.1"/>
    </source>
</evidence>
<dbReference type="RefSeq" id="WP_014656546.1">
    <property type="nucleotide sequence ID" value="NC_017731.1"/>
</dbReference>
<sequence length="266" mass="30368">MAKLLENLKNWLHTEAAPVYPYPAIDVRLSKNLKLHIVGSIHMGTENMFPLSDILLDKLNQADALIVEADITDTRSPFITDNALRAPLQDRLSTDEYQRLQSCCQEIHQNPSQFDALPSWQVALILQSTQAQGLGLHGHYGIDYQLLRNAQSQRMKIIELEGTDAQVELLLNLPQEGLPLLQDTLEHWRANARSLQTMISWWLDYQPHNRVTLPKTFSDDVYRVLMEQRNQDWSSKLKALPDGNYVVTVGALHLFGDDSLVSYLRN</sequence>
<name>A0A140NJ03_PROSM</name>
<dbReference type="PATRIC" id="fig|1157951.4.peg.963"/>
<accession>A0A140NJ03</accession>
<proteinExistence type="predicted"/>
<evidence type="ECO:0000313" key="2">
    <source>
        <dbReference type="Proteomes" id="UP000005012"/>
    </source>
</evidence>
<dbReference type="PANTHER" id="PTHR40590:SF1">
    <property type="entry name" value="CYTOPLASMIC PROTEIN"/>
    <property type="match status" value="1"/>
</dbReference>
<reference evidence="2" key="2">
    <citation type="submission" date="2012-04" db="EMBL/GenBank/DDBJ databases">
        <title>Complete genome sequence of Providencia stuartii clinical isolate MRSN 2154.</title>
        <authorList>
            <person name="Clifford R.J."/>
            <person name="Hang J."/>
            <person name="Riley M.C."/>
            <person name="Onmus-Leone F."/>
            <person name="Kuschner R.A."/>
            <person name="Lesho E.P."/>
            <person name="Waterman P.E."/>
        </authorList>
    </citation>
    <scope>NUCLEOTIDE SEQUENCE [LARGE SCALE GENOMIC DNA]</scope>
    <source>
        <strain evidence="2">MRSN 2154</strain>
    </source>
</reference>
<evidence type="ECO:0008006" key="3">
    <source>
        <dbReference type="Google" id="ProtNLM"/>
    </source>
</evidence>
<dbReference type="Pfam" id="PF01963">
    <property type="entry name" value="TraB_PrgY_gumN"/>
    <property type="match status" value="1"/>
</dbReference>
<dbReference type="KEGG" id="psi:S70_04865"/>
<organism evidence="1 2">
    <name type="scientific">Providencia stuartii (strain MRSN 2154)</name>
    <dbReference type="NCBI Taxonomy" id="1157951"/>
    <lineage>
        <taxon>Bacteria</taxon>
        <taxon>Pseudomonadati</taxon>
        <taxon>Pseudomonadota</taxon>
        <taxon>Gammaproteobacteria</taxon>
        <taxon>Enterobacterales</taxon>
        <taxon>Morganellaceae</taxon>
        <taxon>Providencia</taxon>
    </lineage>
</organism>
<dbReference type="HOGENOM" id="CLU_057525_3_0_6"/>
<dbReference type="InterPro" id="IPR047111">
    <property type="entry name" value="YbaP-like"/>
</dbReference>
<dbReference type="EMBL" id="CP003488">
    <property type="protein sequence ID" value="AFH92853.1"/>
    <property type="molecule type" value="Genomic_DNA"/>
</dbReference>